<dbReference type="KEGG" id="gce:KYE46_10275"/>
<accession>A0A8F6TSW1</accession>
<evidence type="ECO:0000313" key="2">
    <source>
        <dbReference type="EMBL" id="QXT38336.1"/>
    </source>
</evidence>
<dbReference type="RefSeq" id="WP_219000532.1">
    <property type="nucleotide sequence ID" value="NZ_CP079194.1"/>
</dbReference>
<dbReference type="AlphaFoldDB" id="A0A8F6TSW1"/>
<reference evidence="2 3" key="1">
    <citation type="submission" date="2021-07" db="EMBL/GenBank/DDBJ databases">
        <title>A novel Jannaschia species isolated from marine dinoflagellate Ceratoperidinium margalefii.</title>
        <authorList>
            <person name="Jiang Y."/>
            <person name="Li Z."/>
        </authorList>
    </citation>
    <scope>NUCLEOTIDE SEQUENCE [LARGE SCALE GENOMIC DNA]</scope>
    <source>
        <strain evidence="2 3">J12C1-MA-4</strain>
    </source>
</reference>
<proteinExistence type="predicted"/>
<gene>
    <name evidence="2" type="ORF">KYE46_10275</name>
</gene>
<keyword evidence="3" id="KW-1185">Reference proteome</keyword>
<evidence type="ECO:0000313" key="3">
    <source>
        <dbReference type="Proteomes" id="UP000825009"/>
    </source>
</evidence>
<dbReference type="Proteomes" id="UP000825009">
    <property type="component" value="Chromosome"/>
</dbReference>
<organism evidence="2 3">
    <name type="scientific">Gymnodinialimonas ceratoperidinii</name>
    <dbReference type="NCBI Taxonomy" id="2856823"/>
    <lineage>
        <taxon>Bacteria</taxon>
        <taxon>Pseudomonadati</taxon>
        <taxon>Pseudomonadota</taxon>
        <taxon>Alphaproteobacteria</taxon>
        <taxon>Rhodobacterales</taxon>
        <taxon>Paracoccaceae</taxon>
        <taxon>Gymnodinialimonas</taxon>
    </lineage>
</organism>
<dbReference type="InterPro" id="IPR006311">
    <property type="entry name" value="TAT_signal"/>
</dbReference>
<name>A0A8F6TSW1_9RHOB</name>
<dbReference type="PROSITE" id="PS51318">
    <property type="entry name" value="TAT"/>
    <property type="match status" value="1"/>
</dbReference>
<protein>
    <submittedName>
        <fullName evidence="2">Twin-arginine translocation pathway signal</fullName>
    </submittedName>
</protein>
<dbReference type="InterPro" id="IPR007461">
    <property type="entry name" value="Ysc84_actin-binding"/>
</dbReference>
<evidence type="ECO:0000259" key="1">
    <source>
        <dbReference type="Pfam" id="PF04366"/>
    </source>
</evidence>
<dbReference type="EMBL" id="CP079194">
    <property type="protein sequence ID" value="QXT38336.1"/>
    <property type="molecule type" value="Genomic_DNA"/>
</dbReference>
<sequence>MADGLSTPTISRRSLLLGAGAAPLLAACGNPLGNANGPRIDSRVDAALEFMQQEVPGTSDLINQASGMLVMPLISEAGFGFGGSYGRGALRVGGATVDYYSAVSGSFGLQIGAQQYAHTLFFMTPQSLAEFRGSVGWSVGADVRYAVNTNAGNLGFDTATLAEPVIAVIYGQAGLIIGATLDGTRYTRIIP</sequence>
<dbReference type="Pfam" id="PF04366">
    <property type="entry name" value="Ysc84"/>
    <property type="match status" value="1"/>
</dbReference>
<feature type="domain" description="Ysc84 actin-binding" evidence="1">
    <location>
        <begin position="104"/>
        <end position="187"/>
    </location>
</feature>